<feature type="transmembrane region" description="Helical" evidence="1">
    <location>
        <begin position="6"/>
        <end position="30"/>
    </location>
</feature>
<evidence type="ECO:0000313" key="4">
    <source>
        <dbReference type="Proteomes" id="UP000769528"/>
    </source>
</evidence>
<name>A0A9P8TDN9_9ASCO</name>
<evidence type="ECO:0000259" key="2">
    <source>
        <dbReference type="PROSITE" id="PS51035"/>
    </source>
</evidence>
<dbReference type="Proteomes" id="UP000769528">
    <property type="component" value="Unassembled WGS sequence"/>
</dbReference>
<dbReference type="InterPro" id="IPR036533">
    <property type="entry name" value="BAG_dom_sf"/>
</dbReference>
<organism evidence="3 4">
    <name type="scientific">Wickerhamomyces mucosus</name>
    <dbReference type="NCBI Taxonomy" id="1378264"/>
    <lineage>
        <taxon>Eukaryota</taxon>
        <taxon>Fungi</taxon>
        <taxon>Dikarya</taxon>
        <taxon>Ascomycota</taxon>
        <taxon>Saccharomycotina</taxon>
        <taxon>Saccharomycetes</taxon>
        <taxon>Phaffomycetales</taxon>
        <taxon>Wickerhamomycetaceae</taxon>
        <taxon>Wickerhamomyces</taxon>
    </lineage>
</organism>
<dbReference type="OrthoDB" id="417450at2759"/>
<dbReference type="InterPro" id="IPR003103">
    <property type="entry name" value="BAG_domain"/>
</dbReference>
<dbReference type="Gene3D" id="1.20.58.120">
    <property type="entry name" value="BAG domain"/>
    <property type="match status" value="1"/>
</dbReference>
<dbReference type="Pfam" id="PF02179">
    <property type="entry name" value="BAG"/>
    <property type="match status" value="1"/>
</dbReference>
<proteinExistence type="predicted"/>
<sequence length="131" mass="15617">MAETANAILVSIVTLSTVVLTSCLFVYLTLPKQSKEFTKLNKQLKDIYPLIINFKTDVETYYQVKYKEDNEEDRKYRYNYYQEESLKILIKIDGVDLADLENDEEKKQLKTKRKDFIKKIQNTIKNIEQYK</sequence>
<keyword evidence="1" id="KW-0472">Membrane</keyword>
<dbReference type="PROSITE" id="PS51035">
    <property type="entry name" value="BAG"/>
    <property type="match status" value="1"/>
</dbReference>
<dbReference type="AlphaFoldDB" id="A0A9P8TDN9"/>
<comment type="caution">
    <text evidence="3">The sequence shown here is derived from an EMBL/GenBank/DDBJ whole genome shotgun (WGS) entry which is preliminary data.</text>
</comment>
<gene>
    <name evidence="3" type="ORF">WICMUC_002595</name>
</gene>
<reference evidence="3" key="2">
    <citation type="submission" date="2021-01" db="EMBL/GenBank/DDBJ databases">
        <authorList>
            <person name="Schikora-Tamarit M.A."/>
        </authorList>
    </citation>
    <scope>NUCLEOTIDE SEQUENCE</scope>
    <source>
        <strain evidence="3">CBS6341</strain>
    </source>
</reference>
<dbReference type="GO" id="GO:0051087">
    <property type="term" value="F:protein-folding chaperone binding"/>
    <property type="evidence" value="ECO:0007669"/>
    <property type="project" value="InterPro"/>
</dbReference>
<keyword evidence="4" id="KW-1185">Reference proteome</keyword>
<dbReference type="SUPFAM" id="SSF63491">
    <property type="entry name" value="BAG domain"/>
    <property type="match status" value="1"/>
</dbReference>
<protein>
    <recommendedName>
        <fullName evidence="2">BAG domain-containing protein</fullName>
    </recommendedName>
</protein>
<accession>A0A9P8TDN9</accession>
<keyword evidence="1" id="KW-1133">Transmembrane helix</keyword>
<dbReference type="EMBL" id="JAEUBF010000734">
    <property type="protein sequence ID" value="KAH3675678.1"/>
    <property type="molecule type" value="Genomic_DNA"/>
</dbReference>
<reference evidence="3" key="1">
    <citation type="journal article" date="2021" name="Open Biol.">
        <title>Shared evolutionary footprints suggest mitochondrial oxidative damage underlies multiple complex I losses in fungi.</title>
        <authorList>
            <person name="Schikora-Tamarit M.A."/>
            <person name="Marcet-Houben M."/>
            <person name="Nosek J."/>
            <person name="Gabaldon T."/>
        </authorList>
    </citation>
    <scope>NUCLEOTIDE SEQUENCE</scope>
    <source>
        <strain evidence="3">CBS6341</strain>
    </source>
</reference>
<feature type="domain" description="BAG" evidence="2">
    <location>
        <begin position="76"/>
        <end position="131"/>
    </location>
</feature>
<keyword evidence="1" id="KW-0812">Transmembrane</keyword>
<evidence type="ECO:0000313" key="3">
    <source>
        <dbReference type="EMBL" id="KAH3675678.1"/>
    </source>
</evidence>
<evidence type="ECO:0000256" key="1">
    <source>
        <dbReference type="SAM" id="Phobius"/>
    </source>
</evidence>